<sequence>MVEEWGLLAPVVLLGGDGHCWIGLDYRTCGRDGEPSVAWFETDSELFLADDFHSFVESLKADT</sequence>
<protein>
    <recommendedName>
        <fullName evidence="2">SUKH superfamily protein</fullName>
    </recommendedName>
</protein>
<evidence type="ECO:0000313" key="1">
    <source>
        <dbReference type="EMBL" id="XDV68461.1"/>
    </source>
</evidence>
<reference evidence="1" key="1">
    <citation type="submission" date="2024-08" db="EMBL/GenBank/DDBJ databases">
        <authorList>
            <person name="Yu S.T."/>
        </authorList>
    </citation>
    <scope>NUCLEOTIDE SEQUENCE</scope>
    <source>
        <strain evidence="1">R33</strain>
    </source>
</reference>
<dbReference type="AlphaFoldDB" id="A0AB39YFG9"/>
<gene>
    <name evidence="1" type="ORF">AB5J51_38965</name>
</gene>
<organism evidence="1">
    <name type="scientific">Streptomyces sp. R33</name>
    <dbReference type="NCBI Taxonomy" id="3238629"/>
    <lineage>
        <taxon>Bacteria</taxon>
        <taxon>Bacillati</taxon>
        <taxon>Actinomycetota</taxon>
        <taxon>Actinomycetes</taxon>
        <taxon>Kitasatosporales</taxon>
        <taxon>Streptomycetaceae</taxon>
        <taxon>Streptomyces</taxon>
    </lineage>
</organism>
<dbReference type="InterPro" id="IPR037883">
    <property type="entry name" value="Knr4/Smi1-like_sf"/>
</dbReference>
<evidence type="ECO:0008006" key="2">
    <source>
        <dbReference type="Google" id="ProtNLM"/>
    </source>
</evidence>
<dbReference type="Gene3D" id="3.40.1580.10">
    <property type="entry name" value="SMI1/KNR4-like"/>
    <property type="match status" value="1"/>
</dbReference>
<proteinExistence type="predicted"/>
<accession>A0AB39YFG9</accession>
<dbReference type="RefSeq" id="WP_369780419.1">
    <property type="nucleotide sequence ID" value="NZ_CP165727.1"/>
</dbReference>
<dbReference type="EMBL" id="CP165727">
    <property type="protein sequence ID" value="XDV68461.1"/>
    <property type="molecule type" value="Genomic_DNA"/>
</dbReference>
<dbReference type="SUPFAM" id="SSF160631">
    <property type="entry name" value="SMI1/KNR4-like"/>
    <property type="match status" value="1"/>
</dbReference>
<name>A0AB39YFG9_9ACTN</name>